<evidence type="ECO:0000313" key="1">
    <source>
        <dbReference type="EMBL" id="GMH51170.1"/>
    </source>
</evidence>
<feature type="non-terminal residue" evidence="1">
    <location>
        <position position="1"/>
    </location>
</feature>
<keyword evidence="2" id="KW-1185">Reference proteome</keyword>
<proteinExistence type="predicted"/>
<comment type="caution">
    <text evidence="1">The sequence shown here is derived from an EMBL/GenBank/DDBJ whole genome shotgun (WGS) entry which is preliminary data.</text>
</comment>
<gene>
    <name evidence="1" type="ORF">TrRE_jg12567</name>
</gene>
<reference evidence="1" key="1">
    <citation type="submission" date="2022-07" db="EMBL/GenBank/DDBJ databases">
        <title>Genome analysis of Parmales, a sister group of diatoms, reveals the evolutionary specialization of diatoms from phago-mixotrophs to photoautotrophs.</title>
        <authorList>
            <person name="Ban H."/>
            <person name="Sato S."/>
            <person name="Yoshikawa S."/>
            <person name="Kazumasa Y."/>
            <person name="Nakamura Y."/>
            <person name="Ichinomiya M."/>
            <person name="Saitoh K."/>
            <person name="Sato N."/>
            <person name="Blanc-Mathieu R."/>
            <person name="Endo H."/>
            <person name="Kuwata A."/>
            <person name="Ogata H."/>
        </authorList>
    </citation>
    <scope>NUCLEOTIDE SEQUENCE</scope>
</reference>
<accession>A0A9W7DR22</accession>
<organism evidence="1 2">
    <name type="scientific">Triparma retinervis</name>
    <dbReference type="NCBI Taxonomy" id="2557542"/>
    <lineage>
        <taxon>Eukaryota</taxon>
        <taxon>Sar</taxon>
        <taxon>Stramenopiles</taxon>
        <taxon>Ochrophyta</taxon>
        <taxon>Bolidophyceae</taxon>
        <taxon>Parmales</taxon>
        <taxon>Triparmaceae</taxon>
        <taxon>Triparma</taxon>
    </lineage>
</organism>
<evidence type="ECO:0000313" key="2">
    <source>
        <dbReference type="Proteomes" id="UP001165082"/>
    </source>
</evidence>
<dbReference type="Proteomes" id="UP001165082">
    <property type="component" value="Unassembled WGS sequence"/>
</dbReference>
<name>A0A9W7DR22_9STRA</name>
<protein>
    <submittedName>
        <fullName evidence="1">Uncharacterized protein</fullName>
    </submittedName>
</protein>
<sequence length="30" mass="3376">DFKAGVLNLFNYTTMATSQDMVTIIVNRDP</sequence>
<dbReference type="EMBL" id="BRXZ01005851">
    <property type="protein sequence ID" value="GMH51170.1"/>
    <property type="molecule type" value="Genomic_DNA"/>
</dbReference>
<dbReference type="AlphaFoldDB" id="A0A9W7DR22"/>